<dbReference type="Pfam" id="PF17170">
    <property type="entry name" value="DUF5128"/>
    <property type="match status" value="1"/>
</dbReference>
<dbReference type="Proteomes" id="UP000283426">
    <property type="component" value="Unassembled WGS sequence"/>
</dbReference>
<name>A0A412WN05_9BACT</name>
<evidence type="ECO:0000313" key="1">
    <source>
        <dbReference type="EMBL" id="RGV28582.1"/>
    </source>
</evidence>
<sequence length="155" mass="18534">MKNIYILCFIILMGCKSTETYTDSIERILIKPEQGMEILLSQLVDTLTFVSLETTLNSLLVQIDKLEYDRGKYFILDRYQHSVLIFDSLGGFKTIKFSFIILHASEHRSVNQTFVRRFQRDINRSVHDFAHRHPYIISYFRNFDCYHRRNRKLLT</sequence>
<reference evidence="1 2" key="1">
    <citation type="submission" date="2018-08" db="EMBL/GenBank/DDBJ databases">
        <title>A genome reference for cultivated species of the human gut microbiota.</title>
        <authorList>
            <person name="Zou Y."/>
            <person name="Xue W."/>
            <person name="Luo G."/>
        </authorList>
    </citation>
    <scope>NUCLEOTIDE SEQUENCE [LARGE SCALE GENOMIC DNA]</scope>
    <source>
        <strain evidence="1 2">AF14-6AC</strain>
    </source>
</reference>
<accession>A0A412WN05</accession>
<dbReference type="EMBL" id="QRYW01000008">
    <property type="protein sequence ID" value="RGV28582.1"/>
    <property type="molecule type" value="Genomic_DNA"/>
</dbReference>
<dbReference type="PROSITE" id="PS51257">
    <property type="entry name" value="PROKAR_LIPOPROTEIN"/>
    <property type="match status" value="1"/>
</dbReference>
<proteinExistence type="predicted"/>
<evidence type="ECO:0000313" key="2">
    <source>
        <dbReference type="Proteomes" id="UP000283426"/>
    </source>
</evidence>
<dbReference type="AlphaFoldDB" id="A0A412WN05"/>
<protein>
    <submittedName>
        <fullName evidence="1">6-bladed beta-propeller</fullName>
    </submittedName>
</protein>
<organism evidence="1 2">
    <name type="scientific">Odoribacter splanchnicus</name>
    <dbReference type="NCBI Taxonomy" id="28118"/>
    <lineage>
        <taxon>Bacteria</taxon>
        <taxon>Pseudomonadati</taxon>
        <taxon>Bacteroidota</taxon>
        <taxon>Bacteroidia</taxon>
        <taxon>Bacteroidales</taxon>
        <taxon>Odoribacteraceae</taxon>
        <taxon>Odoribacter</taxon>
    </lineage>
</organism>
<gene>
    <name evidence="1" type="ORF">DWW24_04925</name>
</gene>
<comment type="caution">
    <text evidence="1">The sequence shown here is derived from an EMBL/GenBank/DDBJ whole genome shotgun (WGS) entry which is preliminary data.</text>
</comment>